<dbReference type="InterPro" id="IPR036061">
    <property type="entry name" value="CheW-like_dom_sf"/>
</dbReference>
<sequence length="155" mass="17284">MLSNKKKEEKLKFLIFSMGNLNLALGLDSVVKIIPLPTIHRSGNKLLGITTYEDNEVLVIDLYKQIYATEANISKGFLVIFTGKNSLYGITIDSLPNVADVPVHTLQPITPEYRDRDSLGISSHIMQVPIKKSEPQTVFLLDSELLLKMASPTRT</sequence>
<gene>
    <name evidence="2" type="ORF">FEV09_11545</name>
</gene>
<reference evidence="2" key="1">
    <citation type="submission" date="2019-05" db="EMBL/GenBank/DDBJ databases">
        <title>Whole genome sequencing of Pseudanabaena catenata USMAC16.</title>
        <authorList>
            <person name="Khan Z."/>
            <person name="Omar W.M."/>
            <person name="Convey P."/>
            <person name="Merican F."/>
            <person name="Najimudin N."/>
        </authorList>
    </citation>
    <scope>NUCLEOTIDE SEQUENCE</scope>
    <source>
        <strain evidence="2">USMAC16</strain>
    </source>
</reference>
<dbReference type="SMART" id="SM00260">
    <property type="entry name" value="CheW"/>
    <property type="match status" value="1"/>
</dbReference>
<name>A0A9X4RLN9_9CYAN</name>
<dbReference type="EMBL" id="VBTY01000087">
    <property type="protein sequence ID" value="MDG3495194.1"/>
    <property type="molecule type" value="Genomic_DNA"/>
</dbReference>
<dbReference type="GO" id="GO:0007165">
    <property type="term" value="P:signal transduction"/>
    <property type="evidence" value="ECO:0007669"/>
    <property type="project" value="InterPro"/>
</dbReference>
<dbReference type="Proteomes" id="UP001152872">
    <property type="component" value="Unassembled WGS sequence"/>
</dbReference>
<evidence type="ECO:0000259" key="1">
    <source>
        <dbReference type="PROSITE" id="PS50851"/>
    </source>
</evidence>
<dbReference type="SUPFAM" id="SSF50341">
    <property type="entry name" value="CheW-like"/>
    <property type="match status" value="1"/>
</dbReference>
<protein>
    <submittedName>
        <fullName evidence="2">Chemotaxis protein CheW</fullName>
    </submittedName>
</protein>
<evidence type="ECO:0000313" key="3">
    <source>
        <dbReference type="Proteomes" id="UP001152872"/>
    </source>
</evidence>
<dbReference type="RefSeq" id="WP_009627307.1">
    <property type="nucleotide sequence ID" value="NZ_VBTY01000087.1"/>
</dbReference>
<dbReference type="Gene3D" id="2.40.50.180">
    <property type="entry name" value="CheA-289, Domain 4"/>
    <property type="match status" value="1"/>
</dbReference>
<evidence type="ECO:0000313" key="2">
    <source>
        <dbReference type="EMBL" id="MDG3495194.1"/>
    </source>
</evidence>
<keyword evidence="3" id="KW-1185">Reference proteome</keyword>
<comment type="caution">
    <text evidence="2">The sequence shown here is derived from an EMBL/GenBank/DDBJ whole genome shotgun (WGS) entry which is preliminary data.</text>
</comment>
<proteinExistence type="predicted"/>
<organism evidence="2 3">
    <name type="scientific">Pseudanabaena catenata USMAC16</name>
    <dbReference type="NCBI Taxonomy" id="1855837"/>
    <lineage>
        <taxon>Bacteria</taxon>
        <taxon>Bacillati</taxon>
        <taxon>Cyanobacteriota</taxon>
        <taxon>Cyanophyceae</taxon>
        <taxon>Pseudanabaenales</taxon>
        <taxon>Pseudanabaenaceae</taxon>
        <taxon>Pseudanabaena</taxon>
    </lineage>
</organism>
<feature type="domain" description="CheW-like" evidence="1">
    <location>
        <begin position="10"/>
        <end position="152"/>
    </location>
</feature>
<dbReference type="PROSITE" id="PS50851">
    <property type="entry name" value="CHEW"/>
    <property type="match status" value="1"/>
</dbReference>
<accession>A0A9X4RLN9</accession>
<dbReference type="AlphaFoldDB" id="A0A9X4RLN9"/>
<dbReference type="Gene3D" id="2.30.30.40">
    <property type="entry name" value="SH3 Domains"/>
    <property type="match status" value="1"/>
</dbReference>
<dbReference type="Pfam" id="PF01584">
    <property type="entry name" value="CheW"/>
    <property type="match status" value="1"/>
</dbReference>
<dbReference type="InterPro" id="IPR002545">
    <property type="entry name" value="CheW-lke_dom"/>
</dbReference>
<dbReference type="GO" id="GO:0006935">
    <property type="term" value="P:chemotaxis"/>
    <property type="evidence" value="ECO:0007669"/>
    <property type="project" value="InterPro"/>
</dbReference>